<evidence type="ECO:0000256" key="2">
    <source>
        <dbReference type="SAM" id="MobiDB-lite"/>
    </source>
</evidence>
<dbReference type="GO" id="GO:0008270">
    <property type="term" value="F:zinc ion binding"/>
    <property type="evidence" value="ECO:0007669"/>
    <property type="project" value="UniProtKB-KW"/>
</dbReference>
<dbReference type="InterPro" id="IPR013087">
    <property type="entry name" value="Znf_C2H2_type"/>
</dbReference>
<dbReference type="PANTHER" id="PTHR46353:SF5">
    <property type="entry name" value="ZINC FINGER PROTEIN 5"/>
    <property type="match status" value="1"/>
</dbReference>
<protein>
    <recommendedName>
        <fullName evidence="3">C2H2-type domain-containing protein</fullName>
    </recommendedName>
</protein>
<name>A0A5J5AUI2_9ASTE</name>
<dbReference type="SUPFAM" id="SSF57667">
    <property type="entry name" value="beta-beta-alpha zinc fingers"/>
    <property type="match status" value="1"/>
</dbReference>
<keyword evidence="1" id="KW-0863">Zinc-finger</keyword>
<dbReference type="PROSITE" id="PS00028">
    <property type="entry name" value="ZINC_FINGER_C2H2_1"/>
    <property type="match status" value="1"/>
</dbReference>
<keyword evidence="1" id="KW-0479">Metal-binding</keyword>
<accession>A0A5J5AUI2</accession>
<keyword evidence="1" id="KW-0862">Zinc</keyword>
<dbReference type="GO" id="GO:0000976">
    <property type="term" value="F:transcription cis-regulatory region binding"/>
    <property type="evidence" value="ECO:0007669"/>
    <property type="project" value="TreeGrafter"/>
</dbReference>
<dbReference type="OrthoDB" id="1939583at2759"/>
<dbReference type="GO" id="GO:0005634">
    <property type="term" value="C:nucleus"/>
    <property type="evidence" value="ECO:0007669"/>
    <property type="project" value="TreeGrafter"/>
</dbReference>
<dbReference type="GO" id="GO:0003700">
    <property type="term" value="F:DNA-binding transcription factor activity"/>
    <property type="evidence" value="ECO:0007669"/>
    <property type="project" value="TreeGrafter"/>
</dbReference>
<reference evidence="4 5" key="1">
    <citation type="submission" date="2019-09" db="EMBL/GenBank/DDBJ databases">
        <title>A chromosome-level genome assembly of the Chinese tupelo Nyssa sinensis.</title>
        <authorList>
            <person name="Yang X."/>
            <person name="Kang M."/>
            <person name="Yang Y."/>
            <person name="Xiong H."/>
            <person name="Wang M."/>
            <person name="Zhang Z."/>
            <person name="Wang Z."/>
            <person name="Wu H."/>
            <person name="Ma T."/>
            <person name="Liu J."/>
            <person name="Xi Z."/>
        </authorList>
    </citation>
    <scope>NUCLEOTIDE SEQUENCE [LARGE SCALE GENOMIC DNA]</scope>
    <source>
        <strain evidence="4">J267</strain>
        <tissue evidence="4">Leaf</tissue>
    </source>
</reference>
<proteinExistence type="predicted"/>
<dbReference type="PROSITE" id="PS50157">
    <property type="entry name" value="ZINC_FINGER_C2H2_2"/>
    <property type="match status" value="1"/>
</dbReference>
<gene>
    <name evidence="4" type="ORF">F0562_033380</name>
</gene>
<feature type="compositionally biased region" description="Polar residues" evidence="2">
    <location>
        <begin position="57"/>
        <end position="66"/>
    </location>
</feature>
<dbReference type="GO" id="GO:0009736">
    <property type="term" value="P:cytokinin-activated signaling pathway"/>
    <property type="evidence" value="ECO:0007669"/>
    <property type="project" value="TreeGrafter"/>
</dbReference>
<evidence type="ECO:0000259" key="3">
    <source>
        <dbReference type="PROSITE" id="PS50157"/>
    </source>
</evidence>
<sequence>MEKDVSNLLSPTWDGDIEYSSSTKSCVEKKVRLFGFELDPCKNGETWLKGSVEGDESVNSSTTTVLSERKKVPKGKSSKGEPEEKKFECQYCFKEFSNSQALGGHQNAHKKERMKRKRLQLQASKASVNCYLQPFQYNYGSTPWFYNPSFNAPDFTLCDESQINFSPFHQDPHFNGSTQVSKWYAAPPQIPFQPDTCMFTLTQAASSGENRAVILKPSPLPGLKRNYT</sequence>
<feature type="region of interest" description="Disordered" evidence="2">
    <location>
        <begin position="52"/>
        <end position="82"/>
    </location>
</feature>
<dbReference type="AlphaFoldDB" id="A0A5J5AUI2"/>
<evidence type="ECO:0000256" key="1">
    <source>
        <dbReference type="PROSITE-ProRule" id="PRU00042"/>
    </source>
</evidence>
<organism evidence="4 5">
    <name type="scientific">Nyssa sinensis</name>
    <dbReference type="NCBI Taxonomy" id="561372"/>
    <lineage>
        <taxon>Eukaryota</taxon>
        <taxon>Viridiplantae</taxon>
        <taxon>Streptophyta</taxon>
        <taxon>Embryophyta</taxon>
        <taxon>Tracheophyta</taxon>
        <taxon>Spermatophyta</taxon>
        <taxon>Magnoliopsida</taxon>
        <taxon>eudicotyledons</taxon>
        <taxon>Gunneridae</taxon>
        <taxon>Pentapetalae</taxon>
        <taxon>asterids</taxon>
        <taxon>Cornales</taxon>
        <taxon>Nyssaceae</taxon>
        <taxon>Nyssa</taxon>
    </lineage>
</organism>
<dbReference type="GO" id="GO:0010090">
    <property type="term" value="P:trichome morphogenesis"/>
    <property type="evidence" value="ECO:0007669"/>
    <property type="project" value="InterPro"/>
</dbReference>
<dbReference type="InterPro" id="IPR036236">
    <property type="entry name" value="Znf_C2H2_sf"/>
</dbReference>
<dbReference type="EMBL" id="CM018042">
    <property type="protein sequence ID" value="KAA8533087.1"/>
    <property type="molecule type" value="Genomic_DNA"/>
</dbReference>
<feature type="domain" description="C2H2-type" evidence="3">
    <location>
        <begin position="87"/>
        <end position="114"/>
    </location>
</feature>
<keyword evidence="5" id="KW-1185">Reference proteome</keyword>
<evidence type="ECO:0000313" key="5">
    <source>
        <dbReference type="Proteomes" id="UP000325577"/>
    </source>
</evidence>
<dbReference type="Gene3D" id="3.30.160.60">
    <property type="entry name" value="Classic Zinc Finger"/>
    <property type="match status" value="1"/>
</dbReference>
<dbReference type="GO" id="GO:0009740">
    <property type="term" value="P:gibberellic acid mediated signaling pathway"/>
    <property type="evidence" value="ECO:0007669"/>
    <property type="project" value="TreeGrafter"/>
</dbReference>
<evidence type="ECO:0000313" key="4">
    <source>
        <dbReference type="EMBL" id="KAA8533087.1"/>
    </source>
</evidence>
<dbReference type="PANTHER" id="PTHR46353">
    <property type="entry name" value="ZINC FINGER PROTEIN 5"/>
    <property type="match status" value="1"/>
</dbReference>
<dbReference type="InterPro" id="IPR044299">
    <property type="entry name" value="GIS3/ZFP5/ZFP6"/>
</dbReference>
<dbReference type="Proteomes" id="UP000325577">
    <property type="component" value="Linkage Group LG19"/>
</dbReference>